<dbReference type="Proteomes" id="UP000184368">
    <property type="component" value="Unassembled WGS sequence"/>
</dbReference>
<evidence type="ECO:0000313" key="2">
    <source>
        <dbReference type="Proteomes" id="UP000184368"/>
    </source>
</evidence>
<name>A0A1M4SY92_9BACT</name>
<accession>A0A1M4SY92</accession>
<organism evidence="1 2">
    <name type="scientific">Cnuella takakiae</name>
    <dbReference type="NCBI Taxonomy" id="1302690"/>
    <lineage>
        <taxon>Bacteria</taxon>
        <taxon>Pseudomonadati</taxon>
        <taxon>Bacteroidota</taxon>
        <taxon>Chitinophagia</taxon>
        <taxon>Chitinophagales</taxon>
        <taxon>Chitinophagaceae</taxon>
        <taxon>Cnuella</taxon>
    </lineage>
</organism>
<sequence length="85" mass="9645">MYRCICPGLPFSIPVSVVTDNIKHDYELEAQELPAYGRKDKPRAVGPGLNNRCKTDYQSREVSCFFMFALKASSAAWTVSWKVVR</sequence>
<reference evidence="1 2" key="1">
    <citation type="submission" date="2016-11" db="EMBL/GenBank/DDBJ databases">
        <authorList>
            <person name="Jaros S."/>
            <person name="Januszkiewicz K."/>
            <person name="Wedrychowicz H."/>
        </authorList>
    </citation>
    <scope>NUCLEOTIDE SEQUENCE [LARGE SCALE GENOMIC DNA]</scope>
    <source>
        <strain evidence="1 2">DSM 26897</strain>
    </source>
</reference>
<gene>
    <name evidence="1" type="ORF">SAMN05444008_101274</name>
</gene>
<dbReference type="AlphaFoldDB" id="A0A1M4SY92"/>
<evidence type="ECO:0000313" key="1">
    <source>
        <dbReference type="EMBL" id="SHE37161.1"/>
    </source>
</evidence>
<dbReference type="EMBL" id="FQUO01000001">
    <property type="protein sequence ID" value="SHE37161.1"/>
    <property type="molecule type" value="Genomic_DNA"/>
</dbReference>
<proteinExistence type="predicted"/>
<protein>
    <submittedName>
        <fullName evidence="1">Uncharacterized protein</fullName>
    </submittedName>
</protein>
<keyword evidence="2" id="KW-1185">Reference proteome</keyword>